<dbReference type="Proteomes" id="UP000298327">
    <property type="component" value="Unassembled WGS sequence"/>
</dbReference>
<reference evidence="1 2" key="1">
    <citation type="submission" date="2019-02" db="EMBL/GenBank/DDBJ databases">
        <title>Genome sequencing of the rare red list fungi Dentipellis fragilis.</title>
        <authorList>
            <person name="Buettner E."/>
            <person name="Kellner H."/>
        </authorList>
    </citation>
    <scope>NUCLEOTIDE SEQUENCE [LARGE SCALE GENOMIC DNA]</scope>
    <source>
        <strain evidence="1 2">DSM 105465</strain>
    </source>
</reference>
<dbReference type="SUPFAM" id="SSF143410">
    <property type="entry name" value="DOPA-like"/>
    <property type="match status" value="1"/>
</dbReference>
<dbReference type="Gene3D" id="3.30.70.1240">
    <property type="entry name" value="DOPA-like domains"/>
    <property type="match status" value="1"/>
</dbReference>
<dbReference type="InterPro" id="IPR014980">
    <property type="entry name" value="DOPA_dioxygen"/>
</dbReference>
<comment type="caution">
    <text evidence="1">The sequence shown here is derived from an EMBL/GenBank/DDBJ whole genome shotgun (WGS) entry which is preliminary data.</text>
</comment>
<accession>A0A4Y9Z518</accession>
<gene>
    <name evidence="1" type="ORF">EVG20_g3556</name>
</gene>
<dbReference type="AlphaFoldDB" id="A0A4Y9Z518"/>
<dbReference type="InterPro" id="IPR023389">
    <property type="entry name" value="DOPA-like_sf"/>
</dbReference>
<sequence length="312" mass="35101">MRKVDEWLQLYGIATSHSAKSRKSAPESQSLGLNKERKRWLQTLIASREILDLVRVVFTKPTQPHSLRHDHVTMLIHRPGIRRADSSESHDNRLDGDSITCLHASLLTLPIPGLPLAAREAVLTMSPPTDLQTVLDSEIKEWHFHIYFHQHNAEEHHAALELRDAVLRLRRDGAFVAVPLFRVNLSPIGPHPVGYSGSYEIWCPSESFASVFSYLCINRGELRATSVLVHPLTREERKDHDTRKAWIGPSFPLDLSTLPVESETVPLQYASLKVGYSSNTPTLSLEQRKKIGASIENTLKNEKEAAKAPPTD</sequence>
<dbReference type="OrthoDB" id="9970095at2759"/>
<evidence type="ECO:0008006" key="3">
    <source>
        <dbReference type="Google" id="ProtNLM"/>
    </source>
</evidence>
<dbReference type="PANTHER" id="PTHR36423:SF2">
    <property type="entry name" value="AFR070WP"/>
    <property type="match status" value="1"/>
</dbReference>
<name>A0A4Y9Z518_9AGAM</name>
<evidence type="ECO:0000313" key="2">
    <source>
        <dbReference type="Proteomes" id="UP000298327"/>
    </source>
</evidence>
<protein>
    <recommendedName>
        <fullName evidence="3">DOPA 4,5-dioxygenase</fullName>
    </recommendedName>
</protein>
<dbReference type="EMBL" id="SEOQ01000162">
    <property type="protein sequence ID" value="TFY68429.1"/>
    <property type="molecule type" value="Genomic_DNA"/>
</dbReference>
<evidence type="ECO:0000313" key="1">
    <source>
        <dbReference type="EMBL" id="TFY68429.1"/>
    </source>
</evidence>
<keyword evidence="2" id="KW-1185">Reference proteome</keyword>
<dbReference type="Pfam" id="PF08883">
    <property type="entry name" value="DOPA_dioxygen"/>
    <property type="match status" value="1"/>
</dbReference>
<dbReference type="PANTHER" id="PTHR36423">
    <property type="entry name" value="AFR070WP"/>
    <property type="match status" value="1"/>
</dbReference>
<organism evidence="1 2">
    <name type="scientific">Dentipellis fragilis</name>
    <dbReference type="NCBI Taxonomy" id="205917"/>
    <lineage>
        <taxon>Eukaryota</taxon>
        <taxon>Fungi</taxon>
        <taxon>Dikarya</taxon>
        <taxon>Basidiomycota</taxon>
        <taxon>Agaricomycotina</taxon>
        <taxon>Agaricomycetes</taxon>
        <taxon>Russulales</taxon>
        <taxon>Hericiaceae</taxon>
        <taxon>Dentipellis</taxon>
    </lineage>
</organism>
<proteinExistence type="predicted"/>